<dbReference type="PANTHER" id="PTHR13076:SF9">
    <property type="entry name" value="COILED-COIL AND C2 DOMAIN-CONTAINING PROTEIN 1-LIKE"/>
    <property type="match status" value="1"/>
</dbReference>
<feature type="compositionally biased region" description="Low complexity" evidence="1">
    <location>
        <begin position="92"/>
        <end position="102"/>
    </location>
</feature>
<dbReference type="EMBL" id="KN553429">
    <property type="protein sequence ID" value="KHJ90064.1"/>
    <property type="molecule type" value="Genomic_DNA"/>
</dbReference>
<feature type="compositionally biased region" description="Pro residues" evidence="1">
    <location>
        <begin position="319"/>
        <end position="330"/>
    </location>
</feature>
<dbReference type="InterPro" id="IPR006608">
    <property type="entry name" value="CC2D1A/B_DM14"/>
</dbReference>
<protein>
    <recommendedName>
        <fullName evidence="2">DM14 domain-containing protein</fullName>
    </recommendedName>
</protein>
<keyword evidence="4" id="KW-1185">Reference proteome</keyword>
<dbReference type="InterPro" id="IPR039725">
    <property type="entry name" value="CC2D1A/B"/>
</dbReference>
<feature type="region of interest" description="Disordered" evidence="1">
    <location>
        <begin position="214"/>
        <end position="244"/>
    </location>
</feature>
<organism evidence="3 4">
    <name type="scientific">Oesophagostomum dentatum</name>
    <name type="common">Nodular worm</name>
    <dbReference type="NCBI Taxonomy" id="61180"/>
    <lineage>
        <taxon>Eukaryota</taxon>
        <taxon>Metazoa</taxon>
        <taxon>Ecdysozoa</taxon>
        <taxon>Nematoda</taxon>
        <taxon>Chromadorea</taxon>
        <taxon>Rhabditida</taxon>
        <taxon>Rhabditina</taxon>
        <taxon>Rhabditomorpha</taxon>
        <taxon>Strongyloidea</taxon>
        <taxon>Strongylidae</taxon>
        <taxon>Oesophagostomum</taxon>
    </lineage>
</organism>
<feature type="compositionally biased region" description="Polar residues" evidence="1">
    <location>
        <begin position="66"/>
        <end position="81"/>
    </location>
</feature>
<evidence type="ECO:0000313" key="4">
    <source>
        <dbReference type="Proteomes" id="UP000053660"/>
    </source>
</evidence>
<evidence type="ECO:0000256" key="1">
    <source>
        <dbReference type="SAM" id="MobiDB-lite"/>
    </source>
</evidence>
<feature type="non-terminal residue" evidence="3">
    <location>
        <position position="526"/>
    </location>
</feature>
<sequence length="526" mass="57171">MVARLRGLLTVYEKMLATSNSEGNTAKQRRHQRSVTKLKELISKAERGMPIEESEIPPTPPTFTPQSASDVATPTSSSGPTLQPPPIPKRTSSSPAVPSEAVPQPPPVPARSSSTTFSSEKDNADAKKQKILAVLKRRRDEYVANGKAAVAAMDKTAAKQYVETAKMFDQASNVLYITTPIRSNDAYVEISFLWLENYLKALAALDSADVDELDLSEVPPSPPPYRKPGSAPAAPAVQPKPTTFLGGLQSRMERFQSLAQKAKQEGNDRKARMNTRMVEQYAAAIRDAKAGRPVAVADLPSLPDMPPLPPQKPATAPKGPAPGMHPPPAVGPLAPSGQPGKSRNATQLEFLIERQKEFRHAAMQAKAKGNIELAKKYLLESKGFDKMIAAARAGLPVSIKSTPIPPQVTTSQTTLQPKIVPAAKSSTGVEGRGEALSMMENALIEQVQLAENSRMRFTRLGDVGKVKLFEEWARAAKQDLLLVREVAKQGLNLPKFHYEMRHIPSADLFPDLAEDVLELSIIRCRL</sequence>
<feature type="compositionally biased region" description="Basic residues" evidence="1">
    <location>
        <begin position="27"/>
        <end position="36"/>
    </location>
</feature>
<feature type="region of interest" description="Disordered" evidence="1">
    <location>
        <begin position="20"/>
        <end position="124"/>
    </location>
</feature>
<feature type="region of interest" description="Disordered" evidence="1">
    <location>
        <begin position="297"/>
        <end position="342"/>
    </location>
</feature>
<feature type="domain" description="DM14" evidence="2">
    <location>
        <begin position="348"/>
        <end position="406"/>
    </location>
</feature>
<dbReference type="AlphaFoldDB" id="A0A0B1SYL5"/>
<reference evidence="3 4" key="1">
    <citation type="submission" date="2014-03" db="EMBL/GenBank/DDBJ databases">
        <title>Draft genome of the hookworm Oesophagostomum dentatum.</title>
        <authorList>
            <person name="Mitreva M."/>
        </authorList>
    </citation>
    <scope>NUCLEOTIDE SEQUENCE [LARGE SCALE GENOMIC DNA]</scope>
    <source>
        <strain evidence="3 4">OD-Hann</strain>
    </source>
</reference>
<feature type="compositionally biased region" description="Pro residues" evidence="1">
    <location>
        <begin position="303"/>
        <end position="312"/>
    </location>
</feature>
<proteinExistence type="predicted"/>
<accession>A0A0B1SYL5</accession>
<name>A0A0B1SYL5_OESDE</name>
<gene>
    <name evidence="3" type="ORF">OESDEN_10099</name>
</gene>
<evidence type="ECO:0000313" key="3">
    <source>
        <dbReference type="EMBL" id="KHJ90064.1"/>
    </source>
</evidence>
<dbReference type="OrthoDB" id="19996at2759"/>
<evidence type="ECO:0000259" key="2">
    <source>
        <dbReference type="SMART" id="SM00685"/>
    </source>
</evidence>
<dbReference type="PANTHER" id="PTHR13076">
    <property type="entry name" value="COILED-COIL AND C2 DOMAIN-CONTAINING PROTEIN 1-LIKE"/>
    <property type="match status" value="1"/>
</dbReference>
<feature type="compositionally biased region" description="Basic and acidic residues" evidence="1">
    <location>
        <begin position="37"/>
        <end position="50"/>
    </location>
</feature>
<feature type="domain" description="DM14" evidence="2">
    <location>
        <begin position="245"/>
        <end position="303"/>
    </location>
</feature>
<dbReference type="SMART" id="SM00685">
    <property type="entry name" value="DM14"/>
    <property type="match status" value="3"/>
</dbReference>
<dbReference type="Pfam" id="PF21528">
    <property type="entry name" value="CC2D1A-B_DM14"/>
    <property type="match status" value="2"/>
</dbReference>
<feature type="domain" description="DM14" evidence="2">
    <location>
        <begin position="2"/>
        <end position="60"/>
    </location>
</feature>
<dbReference type="Proteomes" id="UP000053660">
    <property type="component" value="Unassembled WGS sequence"/>
</dbReference>
<dbReference type="GO" id="GO:0001227">
    <property type="term" value="F:DNA-binding transcription repressor activity, RNA polymerase II-specific"/>
    <property type="evidence" value="ECO:0007669"/>
    <property type="project" value="InterPro"/>
</dbReference>